<dbReference type="EMBL" id="HG994584">
    <property type="protein sequence ID" value="CAF2941106.1"/>
    <property type="molecule type" value="Genomic_DNA"/>
</dbReference>
<name>A0A7R8D076_LEPSM</name>
<sequence length="344" mass="39451">MFQSSRIYGWTNTCRISNWEISDFTTLQWQIRLGETVCYRFKSETPSGLKGYIEVTYESIRSIYSISNHYFFRLAKSNVQCYCDCPGGSNSFFKISSSVCCSIGVERLEKDENKRYRAVELSVPSIIAELNVRHLNEDYSVVDSRTYHVDLNSGSSVDWEVSLQMSGAGPSNSVPPGWYMVPEMSHDLFGSIPINRLDEWNIYKLGERFDVEMLNCMDNSYRTEFSTPYINDNQLTNAQRIESMFPFIQSVQVWRRTVEIVHRESPLLVGVVMQYHESTLDNFEGYVLLDSHSNQFLCLNMSGARGSIRGTVSSQHSEQQLVISTTSKVVLVDNIRWRIGSPLI</sequence>
<dbReference type="OrthoDB" id="6379004at2759"/>
<dbReference type="GO" id="GO:0044291">
    <property type="term" value="C:cell-cell contact zone"/>
    <property type="evidence" value="ECO:0007669"/>
    <property type="project" value="TreeGrafter"/>
</dbReference>
<dbReference type="PANTHER" id="PTHR37415:SF1">
    <property type="entry name" value="CELL FUSION PROTEIN AFF-1"/>
    <property type="match status" value="1"/>
</dbReference>
<accession>A0A7R8D076</accession>
<organism evidence="1 2">
    <name type="scientific">Lepeophtheirus salmonis</name>
    <name type="common">Salmon louse</name>
    <name type="synonym">Caligus salmonis</name>
    <dbReference type="NCBI Taxonomy" id="72036"/>
    <lineage>
        <taxon>Eukaryota</taxon>
        <taxon>Metazoa</taxon>
        <taxon>Ecdysozoa</taxon>
        <taxon>Arthropoda</taxon>
        <taxon>Crustacea</taxon>
        <taxon>Multicrustacea</taxon>
        <taxon>Hexanauplia</taxon>
        <taxon>Copepoda</taxon>
        <taxon>Siphonostomatoida</taxon>
        <taxon>Caligidae</taxon>
        <taxon>Lepeophtheirus</taxon>
    </lineage>
</organism>
<dbReference type="Pfam" id="PF14884">
    <property type="entry name" value="EFF-AFF"/>
    <property type="match status" value="2"/>
</dbReference>
<evidence type="ECO:0000313" key="1">
    <source>
        <dbReference type="EMBL" id="CAF2941106.1"/>
    </source>
</evidence>
<protein>
    <submittedName>
        <fullName evidence="1">(salmon louse) hypothetical protein</fullName>
    </submittedName>
</protein>
<dbReference type="AlphaFoldDB" id="A0A7R8D076"/>
<proteinExistence type="predicted"/>
<keyword evidence="2" id="KW-1185">Reference proteome</keyword>
<dbReference type="GO" id="GO:0000768">
    <property type="term" value="P:syncytium formation by plasma membrane fusion"/>
    <property type="evidence" value="ECO:0007669"/>
    <property type="project" value="TreeGrafter"/>
</dbReference>
<dbReference type="InterPro" id="IPR043076">
    <property type="entry name" value="Fusogen_EFF/AFF_dom3"/>
</dbReference>
<dbReference type="Proteomes" id="UP000675881">
    <property type="component" value="Chromosome 5"/>
</dbReference>
<reference evidence="1" key="1">
    <citation type="submission" date="2021-02" db="EMBL/GenBank/DDBJ databases">
        <authorList>
            <person name="Bekaert M."/>
        </authorList>
    </citation>
    <scope>NUCLEOTIDE SEQUENCE</scope>
    <source>
        <strain evidence="1">IoA-00</strain>
    </source>
</reference>
<dbReference type="PANTHER" id="PTHR37415">
    <property type="entry name" value="EFF-1A"/>
    <property type="match status" value="1"/>
</dbReference>
<dbReference type="InterPro" id="IPR029213">
    <property type="entry name" value="Fusogen_EFF/AFF"/>
</dbReference>
<dbReference type="Gene3D" id="2.60.40.3980">
    <property type="entry name" value="Cell-cell fusogen EFF/AFF, domain 3"/>
    <property type="match status" value="1"/>
</dbReference>
<evidence type="ECO:0000313" key="2">
    <source>
        <dbReference type="Proteomes" id="UP000675881"/>
    </source>
</evidence>
<gene>
    <name evidence="1" type="ORF">LSAA_10126</name>
</gene>